<dbReference type="EMBL" id="SCHC01000003">
    <property type="protein sequence ID" value="TBW76183.1"/>
    <property type="molecule type" value="Genomic_DNA"/>
</dbReference>
<evidence type="ECO:0000313" key="1">
    <source>
        <dbReference type="EMBL" id="NMK53820.1"/>
    </source>
</evidence>
<evidence type="ECO:0000313" key="2">
    <source>
        <dbReference type="EMBL" id="NMK97014.1"/>
    </source>
</evidence>
<organism evidence="3 4">
    <name type="scientific">Staphylococcus capitis</name>
    <dbReference type="NCBI Taxonomy" id="29388"/>
    <lineage>
        <taxon>Bacteria</taxon>
        <taxon>Bacillati</taxon>
        <taxon>Bacillota</taxon>
        <taxon>Bacilli</taxon>
        <taxon>Bacillales</taxon>
        <taxon>Staphylococcaceae</taxon>
        <taxon>Staphylococcus</taxon>
    </lineage>
</organism>
<gene>
    <name evidence="3" type="ORF">EQ811_10120</name>
    <name evidence="2" type="ORF">HHM13_02710</name>
    <name evidence="1" type="ORF">HHM24_03520</name>
</gene>
<protein>
    <submittedName>
        <fullName evidence="3">Uncharacterized protein</fullName>
    </submittedName>
</protein>
<dbReference type="GeneID" id="93668308"/>
<evidence type="ECO:0000313" key="5">
    <source>
        <dbReference type="Proteomes" id="UP000538955"/>
    </source>
</evidence>
<dbReference type="Proteomes" id="UP000538955">
    <property type="component" value="Unassembled WGS sequence"/>
</dbReference>
<keyword evidence="5" id="KW-1185">Reference proteome</keyword>
<dbReference type="eggNOG" id="ENOG5030FRW">
    <property type="taxonomic scope" value="Bacteria"/>
</dbReference>
<sequence length="74" mass="8828">MKIYRLDYQHHKDIVDDNVLTVFVAAKNKSEVEAFAKKLSYSIETITKLTHKEFEEQKAEIEHYKLEHADQYLD</sequence>
<reference evidence="3 4" key="1">
    <citation type="journal article" date="2019" name="Sci. Transl. Med.">
        <title>Quorum sensing between bacterial species on the skin protects against epidermal injury in atopic dermatitis.</title>
        <authorList>
            <person name="Williams M.R."/>
        </authorList>
    </citation>
    <scope>NUCLEOTIDE SEQUENCE [LARGE SCALE GENOMIC DNA]</scope>
    <source>
        <strain evidence="3 4">H8</strain>
    </source>
</reference>
<evidence type="ECO:0000313" key="3">
    <source>
        <dbReference type="EMBL" id="TBW76183.1"/>
    </source>
</evidence>
<dbReference type="EMBL" id="JABBLX010000004">
    <property type="protein sequence ID" value="NMK97014.1"/>
    <property type="molecule type" value="Genomic_DNA"/>
</dbReference>
<evidence type="ECO:0000313" key="6">
    <source>
        <dbReference type="Proteomes" id="UP000550736"/>
    </source>
</evidence>
<comment type="caution">
    <text evidence="3">The sequence shown here is derived from an EMBL/GenBank/DDBJ whole genome shotgun (WGS) entry which is preliminary data.</text>
</comment>
<name>A0A0S4M9Q3_STACP</name>
<dbReference type="Proteomes" id="UP000291949">
    <property type="component" value="Unassembled WGS sequence"/>
</dbReference>
<dbReference type="AlphaFoldDB" id="A0A0S4M9Q3"/>
<dbReference type="Proteomes" id="UP000550736">
    <property type="component" value="Unassembled WGS sequence"/>
</dbReference>
<proteinExistence type="predicted"/>
<accession>A0A0S4M9Q3</accession>
<evidence type="ECO:0000313" key="4">
    <source>
        <dbReference type="Proteomes" id="UP000291949"/>
    </source>
</evidence>
<reference evidence="5 6" key="2">
    <citation type="submission" date="2020-04" db="EMBL/GenBank/DDBJ databases">
        <title>The Epidemiology and Molecular Characteristics of Linezolid-Resistant Staphylococcus capitis in Huashan Hospital, Shanghai.</title>
        <authorList>
            <person name="Ding L."/>
            <person name="Li P."/>
            <person name="Yang Y."/>
            <person name="Lin D."/>
            <person name="Xu X."/>
        </authorList>
    </citation>
    <scope>NUCLEOTIDE SEQUENCE [LARGE SCALE GENOMIC DNA]</scope>
    <source>
        <strain evidence="2 6">12-86</strain>
        <strain evidence="1 5">17-84</strain>
    </source>
</reference>
<dbReference type="EMBL" id="JABBMI010000044">
    <property type="protein sequence ID" value="NMK53820.1"/>
    <property type="molecule type" value="Genomic_DNA"/>
</dbReference>
<dbReference type="RefSeq" id="WP_002435040.1">
    <property type="nucleotide sequence ID" value="NZ_AP014956.1"/>
</dbReference>